<dbReference type="GO" id="GO:0003677">
    <property type="term" value="F:DNA binding"/>
    <property type="evidence" value="ECO:0007669"/>
    <property type="project" value="UniProtKB-KW"/>
</dbReference>
<keyword evidence="1" id="KW-0238">DNA-binding</keyword>
<protein>
    <submittedName>
        <fullName evidence="1">HOMEOBOX PROTEIN PAX-6/DNA COMPLEX, PAIRED DOMAIN, TRANSCRIPTION, PROTEIN-DNA.5A</fullName>
    </submittedName>
</protein>
<dbReference type="SUPFAM" id="SSF88659">
    <property type="entry name" value="Sigma3 and sigma4 domains of RNA polymerase sigma factors"/>
    <property type="match status" value="1"/>
</dbReference>
<dbReference type="EMBL" id="BK015820">
    <property type="protein sequence ID" value="DAE26556.1"/>
    <property type="molecule type" value="Genomic_DNA"/>
</dbReference>
<sequence length="338" mass="39010">MLKASDFLKPRNKYRRGTIHRINWNRLFQGIDSTEWVAADHVMCNDHYGLIVSTTCTNVETAMVIPIKTNRGNINAYETMMECCINDGHPSLLCIDQMSAIPLCAIDPTEFGEFRETTLSEVFRYIDIMMGRQNGSVPSKVTIEKDDLIQEEESKPEIPELKSSLNSYIYNHYQRNKDYLYRVRVSEICEAFNKVHEDRYAPVSEDTFERTLGALGFKVSTLHKERVIWGLTKKGINIAKEVDSLNNEELMDKFCLSVSEVKDLRRKLMREPAETRESKYLKKSKSAVRHKRLSESEWEEVISLYLEGDNIDEISNAYGIGKSTVYTHLNNAGVKLRR</sequence>
<dbReference type="Gene3D" id="1.10.10.60">
    <property type="entry name" value="Homeodomain-like"/>
    <property type="match status" value="1"/>
</dbReference>
<reference evidence="1" key="1">
    <citation type="journal article" date="2021" name="Proc. Natl. Acad. Sci. U.S.A.">
        <title>A Catalog of Tens of Thousands of Viruses from Human Metagenomes Reveals Hidden Associations with Chronic Diseases.</title>
        <authorList>
            <person name="Tisza M.J."/>
            <person name="Buck C.B."/>
        </authorList>
    </citation>
    <scope>NUCLEOTIDE SEQUENCE</scope>
    <source>
        <strain evidence="1">CtaOv25</strain>
    </source>
</reference>
<evidence type="ECO:0000313" key="1">
    <source>
        <dbReference type="EMBL" id="DAE26556.1"/>
    </source>
</evidence>
<organism evidence="1">
    <name type="scientific">Myoviridae sp. ctaOv25</name>
    <dbReference type="NCBI Taxonomy" id="2827290"/>
    <lineage>
        <taxon>Viruses</taxon>
        <taxon>Duplodnaviria</taxon>
        <taxon>Heunggongvirae</taxon>
        <taxon>Uroviricota</taxon>
        <taxon>Caudoviricetes</taxon>
    </lineage>
</organism>
<accession>A0A8S5R6E5</accession>
<proteinExistence type="predicted"/>
<keyword evidence="1" id="KW-0371">Homeobox</keyword>
<name>A0A8S5R6E5_9CAUD</name>
<dbReference type="InterPro" id="IPR013324">
    <property type="entry name" value="RNA_pol_sigma_r3/r4-like"/>
</dbReference>